<gene>
    <name evidence="1" type="ORF">CEE60_13690</name>
</gene>
<organism evidence="1 2">
    <name type="scientific">Stenotrophomonas maltophilia</name>
    <name type="common">Pseudomonas maltophilia</name>
    <name type="synonym">Xanthomonas maltophilia</name>
    <dbReference type="NCBI Taxonomy" id="40324"/>
    <lineage>
        <taxon>Bacteria</taxon>
        <taxon>Pseudomonadati</taxon>
        <taxon>Pseudomonadota</taxon>
        <taxon>Gammaproteobacteria</taxon>
        <taxon>Lysobacterales</taxon>
        <taxon>Lysobacteraceae</taxon>
        <taxon>Stenotrophomonas</taxon>
        <taxon>Stenotrophomonas maltophilia group</taxon>
    </lineage>
</organism>
<accession>A0A246HKE9</accession>
<dbReference type="AlphaFoldDB" id="A0A246HKE9"/>
<proteinExistence type="predicted"/>
<evidence type="ECO:0000313" key="2">
    <source>
        <dbReference type="Proteomes" id="UP000198157"/>
    </source>
</evidence>
<evidence type="ECO:0000313" key="1">
    <source>
        <dbReference type="EMBL" id="OWQ52157.1"/>
    </source>
</evidence>
<reference evidence="1 2" key="1">
    <citation type="submission" date="2017-06" db="EMBL/GenBank/DDBJ databases">
        <authorList>
            <person name="Kim H.J."/>
            <person name="Triplett B.A."/>
        </authorList>
    </citation>
    <scope>NUCLEOTIDE SEQUENCE [LARGE SCALE GENOMIC DNA]</scope>
    <source>
        <strain evidence="1 2">13146</strain>
    </source>
</reference>
<protein>
    <submittedName>
        <fullName evidence="1">Uncharacterized protein</fullName>
    </submittedName>
</protein>
<dbReference type="Proteomes" id="UP000198157">
    <property type="component" value="Unassembled WGS sequence"/>
</dbReference>
<name>A0A246HKE9_STEMA</name>
<sequence>MIAKPPQHGLTALGKTTLISLVCDDALLDLAELATAAERLTPSVTDFASGTAFLDELESRARSGQKIRPTLEQGAFLLWLLAEMPSTAPTPPAPV</sequence>
<dbReference type="EMBL" id="NIVS01000034">
    <property type="protein sequence ID" value="OWQ52157.1"/>
    <property type="molecule type" value="Genomic_DNA"/>
</dbReference>
<comment type="caution">
    <text evidence="1">The sequence shown here is derived from an EMBL/GenBank/DDBJ whole genome shotgun (WGS) entry which is preliminary data.</text>
</comment>